<comment type="subcellular location">
    <subcellularLocation>
        <location evidence="1">Membrane</location>
        <topology evidence="1">Multi-pass membrane protein</topology>
    </subcellularLocation>
</comment>
<organism evidence="7 8">
    <name type="scientific">Lepraria neglecta</name>
    <dbReference type="NCBI Taxonomy" id="209136"/>
    <lineage>
        <taxon>Eukaryota</taxon>
        <taxon>Fungi</taxon>
        <taxon>Dikarya</taxon>
        <taxon>Ascomycota</taxon>
        <taxon>Pezizomycotina</taxon>
        <taxon>Lecanoromycetes</taxon>
        <taxon>OSLEUM clade</taxon>
        <taxon>Lecanoromycetidae</taxon>
        <taxon>Lecanorales</taxon>
        <taxon>Lecanorineae</taxon>
        <taxon>Stereocaulaceae</taxon>
        <taxon>Lepraria</taxon>
    </lineage>
</organism>
<feature type="transmembrane region" description="Helical" evidence="6">
    <location>
        <begin position="257"/>
        <end position="275"/>
    </location>
</feature>
<feature type="transmembrane region" description="Helical" evidence="6">
    <location>
        <begin position="72"/>
        <end position="93"/>
    </location>
</feature>
<dbReference type="InterPro" id="IPR002293">
    <property type="entry name" value="AA/rel_permease1"/>
</dbReference>
<keyword evidence="3 6" id="KW-0812">Transmembrane</keyword>
<dbReference type="Gene3D" id="1.20.1740.10">
    <property type="entry name" value="Amino acid/polyamine transporter I"/>
    <property type="match status" value="1"/>
</dbReference>
<proteinExistence type="predicted"/>
<keyword evidence="8" id="KW-1185">Reference proteome</keyword>
<evidence type="ECO:0000256" key="1">
    <source>
        <dbReference type="ARBA" id="ARBA00004141"/>
    </source>
</evidence>
<protein>
    <recommendedName>
        <fullName evidence="9">Amino acid transporter</fullName>
    </recommendedName>
</protein>
<gene>
    <name evidence="7" type="ORF">OEA41_010648</name>
</gene>
<evidence type="ECO:0000313" key="7">
    <source>
        <dbReference type="EMBL" id="KAK3167521.1"/>
    </source>
</evidence>
<name>A0AAD9YX09_9LECA</name>
<evidence type="ECO:0000256" key="2">
    <source>
        <dbReference type="ARBA" id="ARBA00022448"/>
    </source>
</evidence>
<accession>A0AAD9YX09</accession>
<evidence type="ECO:0000256" key="3">
    <source>
        <dbReference type="ARBA" id="ARBA00022692"/>
    </source>
</evidence>
<keyword evidence="5 6" id="KW-0472">Membrane</keyword>
<feature type="transmembrane region" description="Helical" evidence="6">
    <location>
        <begin position="416"/>
        <end position="438"/>
    </location>
</feature>
<dbReference type="PANTHER" id="PTHR45649">
    <property type="entry name" value="AMINO-ACID PERMEASE BAT1"/>
    <property type="match status" value="1"/>
</dbReference>
<feature type="transmembrane region" description="Helical" evidence="6">
    <location>
        <begin position="364"/>
        <end position="384"/>
    </location>
</feature>
<reference evidence="7" key="1">
    <citation type="submission" date="2022-11" db="EMBL/GenBank/DDBJ databases">
        <title>Chromosomal genome sequence assembly and mating type (MAT) locus characterization of the leprose asexual lichenized fungus Lepraria neglecta (Nyl.) Erichsen.</title>
        <authorList>
            <person name="Allen J.L."/>
            <person name="Pfeffer B."/>
        </authorList>
    </citation>
    <scope>NUCLEOTIDE SEQUENCE</scope>
    <source>
        <strain evidence="7">Allen 5258</strain>
    </source>
</reference>
<dbReference type="AlphaFoldDB" id="A0AAD9YX09"/>
<feature type="transmembrane region" description="Helical" evidence="6">
    <location>
        <begin position="36"/>
        <end position="60"/>
    </location>
</feature>
<keyword evidence="4 6" id="KW-1133">Transmembrane helix</keyword>
<dbReference type="PIRSF" id="PIRSF006060">
    <property type="entry name" value="AA_transporter"/>
    <property type="match status" value="1"/>
</dbReference>
<dbReference type="EMBL" id="JASNWA010000011">
    <property type="protein sequence ID" value="KAK3167521.1"/>
    <property type="molecule type" value="Genomic_DNA"/>
</dbReference>
<feature type="transmembrane region" description="Helical" evidence="6">
    <location>
        <begin position="450"/>
        <end position="469"/>
    </location>
</feature>
<evidence type="ECO:0000256" key="4">
    <source>
        <dbReference type="ARBA" id="ARBA00022989"/>
    </source>
</evidence>
<feature type="transmembrane region" description="Helical" evidence="6">
    <location>
        <begin position="149"/>
        <end position="169"/>
    </location>
</feature>
<dbReference type="Proteomes" id="UP001276659">
    <property type="component" value="Unassembled WGS sequence"/>
</dbReference>
<dbReference type="GO" id="GO:0022857">
    <property type="term" value="F:transmembrane transporter activity"/>
    <property type="evidence" value="ECO:0007669"/>
    <property type="project" value="InterPro"/>
</dbReference>
<evidence type="ECO:0000256" key="6">
    <source>
        <dbReference type="SAM" id="Phobius"/>
    </source>
</evidence>
<sequence>MGKSPHHSEVEAQTKEERDAQVLARLGKKSVLERRFGFISICGFSCTILVTWEGSLILFTTGLTNGGSAGLVYGYLFVWLGWLVICGWMAILAGNGYLCGTQIEAVIQLNNASYVPQRWEGTLLFWATVLIAVLINTVVGQLLPPIEAFMLVVHVLGFFAILVPLVYMAPQKASAHQVFTEFSNGGAWPTQGLSFFIGLIGSVFAMFGCDAAVHMSEEVSNADVTVPWSMLLTTLLNGAFGWGIVIAVLFVTVNVEAVLQSPTGMLGFPYMQIFYQSTGSKAGATVMIAIILVMTVCGTIASLATSSRLIWAFARDRGLPFSRHVSKVQIGTSIPIYAVIIASSVACLIGLINLGSSAAFNDVISLSVSSLYASYIITEGFLLYRRVTGGIKPRSAINNTSEPGQLIWGPFHLPGIFGILVNLFAVCFGIIIFVFSFFPVATPVEAVSMNFSVLMTGSVIMFAIFYYVVWARKEYKGPIVEISAFGSENTSL</sequence>
<evidence type="ECO:0008006" key="9">
    <source>
        <dbReference type="Google" id="ProtNLM"/>
    </source>
</evidence>
<feature type="transmembrane region" description="Helical" evidence="6">
    <location>
        <begin position="123"/>
        <end position="143"/>
    </location>
</feature>
<feature type="transmembrane region" description="Helical" evidence="6">
    <location>
        <begin position="334"/>
        <end position="352"/>
    </location>
</feature>
<feature type="transmembrane region" description="Helical" evidence="6">
    <location>
        <begin position="228"/>
        <end position="250"/>
    </location>
</feature>
<feature type="transmembrane region" description="Helical" evidence="6">
    <location>
        <begin position="190"/>
        <end position="208"/>
    </location>
</feature>
<evidence type="ECO:0000313" key="8">
    <source>
        <dbReference type="Proteomes" id="UP001276659"/>
    </source>
</evidence>
<dbReference type="PANTHER" id="PTHR45649:SF1">
    <property type="entry name" value="TRANSPORTER, PUTATIVE (EUROFUNG)-RELATED"/>
    <property type="match status" value="1"/>
</dbReference>
<dbReference type="Pfam" id="PF13520">
    <property type="entry name" value="AA_permease_2"/>
    <property type="match status" value="1"/>
</dbReference>
<comment type="caution">
    <text evidence="7">The sequence shown here is derived from an EMBL/GenBank/DDBJ whole genome shotgun (WGS) entry which is preliminary data.</text>
</comment>
<dbReference type="GO" id="GO:0016020">
    <property type="term" value="C:membrane"/>
    <property type="evidence" value="ECO:0007669"/>
    <property type="project" value="UniProtKB-SubCell"/>
</dbReference>
<keyword evidence="2" id="KW-0813">Transport</keyword>
<feature type="transmembrane region" description="Helical" evidence="6">
    <location>
        <begin position="287"/>
        <end position="313"/>
    </location>
</feature>
<evidence type="ECO:0000256" key="5">
    <source>
        <dbReference type="ARBA" id="ARBA00023136"/>
    </source>
</evidence>